<comment type="caution">
    <text evidence="2">The sequence shown here is derived from an EMBL/GenBank/DDBJ whole genome shotgun (WGS) entry which is preliminary data.</text>
</comment>
<evidence type="ECO:0000313" key="3">
    <source>
        <dbReference type="Proteomes" id="UP000282106"/>
    </source>
</evidence>
<dbReference type="Gene3D" id="3.10.180.10">
    <property type="entry name" value="2,3-Dihydroxybiphenyl 1,2-Dioxygenase, domain 1"/>
    <property type="match status" value="1"/>
</dbReference>
<sequence length="122" mass="13115">MISYATLGTRDLPRAKAFYDALLGEIGAQRYMDSERFVLWGVQPGKPLLGIALPYDGKPATAGNGTMIALTCKDKAEVDRLYQKALALGGSDEGPAGARSANFYAGYWRDLDGNKLAFVHVG</sequence>
<proteinExistence type="predicted"/>
<accession>A0A3N0V9T1</accession>
<dbReference type="PANTHER" id="PTHR35006:SF1">
    <property type="entry name" value="BLL2941 PROTEIN"/>
    <property type="match status" value="1"/>
</dbReference>
<dbReference type="CDD" id="cd07262">
    <property type="entry name" value="VOC_like"/>
    <property type="match status" value="1"/>
</dbReference>
<dbReference type="PANTHER" id="PTHR35006">
    <property type="entry name" value="GLYOXALASE FAMILY PROTEIN (AFU_ORTHOLOGUE AFUA_5G14830)"/>
    <property type="match status" value="1"/>
</dbReference>
<dbReference type="SUPFAM" id="SSF54593">
    <property type="entry name" value="Glyoxalase/Bleomycin resistance protein/Dihydroxybiphenyl dioxygenase"/>
    <property type="match status" value="1"/>
</dbReference>
<dbReference type="AlphaFoldDB" id="A0A3N0V9T1"/>
<dbReference type="RefSeq" id="WP_123211837.1">
    <property type="nucleotide sequence ID" value="NZ_RJVO01000004.1"/>
</dbReference>
<keyword evidence="3" id="KW-1185">Reference proteome</keyword>
<dbReference type="InParanoid" id="A0A3N0V9T1"/>
<dbReference type="InterPro" id="IPR029068">
    <property type="entry name" value="Glyas_Bleomycin-R_OHBP_Dase"/>
</dbReference>
<organism evidence="2 3">
    <name type="scientific">Stagnimonas aquatica</name>
    <dbReference type="NCBI Taxonomy" id="2689987"/>
    <lineage>
        <taxon>Bacteria</taxon>
        <taxon>Pseudomonadati</taxon>
        <taxon>Pseudomonadota</taxon>
        <taxon>Gammaproteobacteria</taxon>
        <taxon>Nevskiales</taxon>
        <taxon>Nevskiaceae</taxon>
        <taxon>Stagnimonas</taxon>
    </lineage>
</organism>
<protein>
    <submittedName>
        <fullName evidence="2">VOC family protein</fullName>
    </submittedName>
</protein>
<dbReference type="EMBL" id="RJVO01000004">
    <property type="protein sequence ID" value="ROH89540.1"/>
    <property type="molecule type" value="Genomic_DNA"/>
</dbReference>
<feature type="domain" description="VOC" evidence="1">
    <location>
        <begin position="1"/>
        <end position="121"/>
    </location>
</feature>
<evidence type="ECO:0000259" key="1">
    <source>
        <dbReference type="PROSITE" id="PS51819"/>
    </source>
</evidence>
<dbReference type="InterPro" id="IPR004360">
    <property type="entry name" value="Glyas_Fos-R_dOase_dom"/>
</dbReference>
<dbReference type="Pfam" id="PF00903">
    <property type="entry name" value="Glyoxalase"/>
    <property type="match status" value="1"/>
</dbReference>
<dbReference type="InterPro" id="IPR037523">
    <property type="entry name" value="VOC_core"/>
</dbReference>
<dbReference type="PROSITE" id="PS51819">
    <property type="entry name" value="VOC"/>
    <property type="match status" value="1"/>
</dbReference>
<evidence type="ECO:0000313" key="2">
    <source>
        <dbReference type="EMBL" id="ROH89540.1"/>
    </source>
</evidence>
<name>A0A3N0V9T1_9GAMM</name>
<dbReference type="Proteomes" id="UP000282106">
    <property type="component" value="Unassembled WGS sequence"/>
</dbReference>
<reference evidence="2 3" key="1">
    <citation type="submission" date="2018-10" db="EMBL/GenBank/DDBJ databases">
        <authorList>
            <person name="Chen W.-M."/>
        </authorList>
    </citation>
    <scope>NUCLEOTIDE SEQUENCE [LARGE SCALE GENOMIC DNA]</scope>
    <source>
        <strain evidence="2 3">THS-13</strain>
    </source>
</reference>
<gene>
    <name evidence="2" type="ORF">ED208_10445</name>
</gene>